<evidence type="ECO:0000313" key="2">
    <source>
        <dbReference type="Proteomes" id="UP001215712"/>
    </source>
</evidence>
<keyword evidence="2" id="KW-1185">Reference proteome</keyword>
<evidence type="ECO:0000313" key="1">
    <source>
        <dbReference type="EMBL" id="KAJ5709737.1"/>
    </source>
</evidence>
<reference evidence="1" key="1">
    <citation type="journal article" date="2023" name="IMA Fungus">
        <title>Comparative genomic study of the Penicillium genus elucidates a diverse pangenome and 15 lateral gene transfer events.</title>
        <authorList>
            <person name="Petersen C."/>
            <person name="Sorensen T."/>
            <person name="Nielsen M.R."/>
            <person name="Sondergaard T.E."/>
            <person name="Sorensen J.L."/>
            <person name="Fitzpatrick D.A."/>
            <person name="Frisvad J.C."/>
            <person name="Nielsen K.L."/>
        </authorList>
    </citation>
    <scope>NUCLEOTIDE SEQUENCE</scope>
    <source>
        <strain evidence="1">IBT 17514</strain>
    </source>
</reference>
<proteinExistence type="predicted"/>
<accession>A0AAD6HDY6</accession>
<gene>
    <name evidence="1" type="ORF">N7493_010028</name>
</gene>
<organism evidence="1 2">
    <name type="scientific">Penicillium malachiteum</name>
    <dbReference type="NCBI Taxonomy" id="1324776"/>
    <lineage>
        <taxon>Eukaryota</taxon>
        <taxon>Fungi</taxon>
        <taxon>Dikarya</taxon>
        <taxon>Ascomycota</taxon>
        <taxon>Pezizomycotina</taxon>
        <taxon>Eurotiomycetes</taxon>
        <taxon>Eurotiomycetidae</taxon>
        <taxon>Eurotiales</taxon>
        <taxon>Aspergillaceae</taxon>
        <taxon>Penicillium</taxon>
    </lineage>
</organism>
<dbReference type="Proteomes" id="UP001215712">
    <property type="component" value="Unassembled WGS sequence"/>
</dbReference>
<name>A0AAD6HDY6_9EURO</name>
<protein>
    <submittedName>
        <fullName evidence="1">Uncharacterized protein</fullName>
    </submittedName>
</protein>
<dbReference type="EMBL" id="JAQJAN010000018">
    <property type="protein sequence ID" value="KAJ5709737.1"/>
    <property type="molecule type" value="Genomic_DNA"/>
</dbReference>
<comment type="caution">
    <text evidence="1">The sequence shown here is derived from an EMBL/GenBank/DDBJ whole genome shotgun (WGS) entry which is preliminary data.</text>
</comment>
<sequence length="71" mass="7817">MAASLSRMFRISPDAPFILAMLAIYQRPTNPDEPPRAAIWALHGATITTAALDCNETVHVSYWNPLIRPPG</sequence>
<reference evidence="1" key="2">
    <citation type="submission" date="2023-01" db="EMBL/GenBank/DDBJ databases">
        <authorList>
            <person name="Petersen C."/>
        </authorList>
    </citation>
    <scope>NUCLEOTIDE SEQUENCE</scope>
    <source>
        <strain evidence="1">IBT 17514</strain>
    </source>
</reference>
<dbReference type="AlphaFoldDB" id="A0AAD6HDY6"/>